<dbReference type="HAMAP" id="MF_00015">
    <property type="entry name" value="LexA"/>
    <property type="match status" value="1"/>
</dbReference>
<organism evidence="16 17">
    <name type="scientific">Eubacterium coprostanoligenes</name>
    <dbReference type="NCBI Taxonomy" id="290054"/>
    <lineage>
        <taxon>Bacteria</taxon>
        <taxon>Bacillati</taxon>
        <taxon>Bacillota</taxon>
        <taxon>Clostridia</taxon>
        <taxon>Eubacteriales</taxon>
        <taxon>Eubacteriaceae</taxon>
        <taxon>Eubacterium</taxon>
    </lineage>
</organism>
<dbReference type="InterPro" id="IPR036390">
    <property type="entry name" value="WH_DNA-bd_sf"/>
</dbReference>
<keyword evidence="4 12" id="KW-0227">DNA damage</keyword>
<keyword evidence="3 12" id="KW-0235">DNA replication</keyword>
<reference evidence="16 17" key="1">
    <citation type="submission" date="2017-02" db="EMBL/GenBank/DDBJ databases">
        <authorList>
            <person name="Peterson S.W."/>
        </authorList>
    </citation>
    <scope>NUCLEOTIDE SEQUENCE [LARGE SCALE GENOMIC DNA]</scope>
    <source>
        <strain evidence="16 17">ATCC 51222</strain>
    </source>
</reference>
<dbReference type="EMBL" id="FUWW01000021">
    <property type="protein sequence ID" value="SJZ76891.1"/>
    <property type="molecule type" value="Genomic_DNA"/>
</dbReference>
<keyword evidence="8 12" id="KW-0238">DNA-binding</keyword>
<evidence type="ECO:0000259" key="14">
    <source>
        <dbReference type="Pfam" id="PF00717"/>
    </source>
</evidence>
<evidence type="ECO:0000256" key="6">
    <source>
        <dbReference type="ARBA" id="ARBA00022813"/>
    </source>
</evidence>
<evidence type="ECO:0000256" key="13">
    <source>
        <dbReference type="RuleBase" id="RU003991"/>
    </source>
</evidence>
<dbReference type="InterPro" id="IPR006197">
    <property type="entry name" value="Peptidase_S24_LexA"/>
</dbReference>
<gene>
    <name evidence="12" type="primary">lexA</name>
    <name evidence="16" type="ORF">SAMN02745114_01553</name>
</gene>
<evidence type="ECO:0000256" key="11">
    <source>
        <dbReference type="ARBA" id="ARBA00023236"/>
    </source>
</evidence>
<keyword evidence="5 12" id="KW-0378">Hydrolase</keyword>
<evidence type="ECO:0000313" key="17">
    <source>
        <dbReference type="Proteomes" id="UP000190657"/>
    </source>
</evidence>
<evidence type="ECO:0000256" key="2">
    <source>
        <dbReference type="ARBA" id="ARBA00022491"/>
    </source>
</evidence>
<evidence type="ECO:0000256" key="10">
    <source>
        <dbReference type="ARBA" id="ARBA00023204"/>
    </source>
</evidence>
<keyword evidence="2 12" id="KW-0678">Repressor</keyword>
<feature type="site" description="Cleavage; by autolysis" evidence="12">
    <location>
        <begin position="86"/>
        <end position="87"/>
    </location>
</feature>
<dbReference type="GO" id="GO:0006281">
    <property type="term" value="P:DNA repair"/>
    <property type="evidence" value="ECO:0007669"/>
    <property type="project" value="UniProtKB-UniRule"/>
</dbReference>
<dbReference type="PANTHER" id="PTHR33516:SF2">
    <property type="entry name" value="LEXA REPRESSOR-RELATED"/>
    <property type="match status" value="1"/>
</dbReference>
<dbReference type="GO" id="GO:0003677">
    <property type="term" value="F:DNA binding"/>
    <property type="evidence" value="ECO:0007669"/>
    <property type="project" value="UniProtKB-UniRule"/>
</dbReference>
<evidence type="ECO:0000313" key="16">
    <source>
        <dbReference type="EMBL" id="SJZ76891.1"/>
    </source>
</evidence>
<keyword evidence="6 12" id="KW-0068">Autocatalytic cleavage</keyword>
<dbReference type="InterPro" id="IPR015927">
    <property type="entry name" value="Peptidase_S24_S26A/B/C"/>
</dbReference>
<sequence length="196" mass="21757">MKKLGAKQQKCLDFIKECLDERGVAPTVREIETALGYRSPSSAQYMLNSLEEAGYIERDPLMKRTIRIKGYDTKAYHVPLVGTVTAGQPILAVESIEDYIPVPVKNKGQNMFALKVRGDSMVNAGILDGDTVVVEQTPVALNGEIVVALIGDEATVKRFYKEKGHFRLQPENDAYEPIIVNEVAILGKVNMVIRTY</sequence>
<accession>A0A1T4NC97</accession>
<protein>
    <recommendedName>
        <fullName evidence="12">LexA repressor</fullName>
        <ecNumber evidence="12">3.4.21.88</ecNumber>
    </recommendedName>
</protein>
<keyword evidence="7 12" id="KW-0805">Transcription regulation</keyword>
<dbReference type="InterPro" id="IPR036286">
    <property type="entry name" value="LexA/Signal_pep-like_sf"/>
</dbReference>
<dbReference type="InterPro" id="IPR006200">
    <property type="entry name" value="LexA"/>
</dbReference>
<dbReference type="SUPFAM" id="SSF46785">
    <property type="entry name" value="Winged helix' DNA-binding domain"/>
    <property type="match status" value="1"/>
</dbReference>
<comment type="similarity">
    <text evidence="1 12 13">Belongs to the peptidase S24 family.</text>
</comment>
<dbReference type="Proteomes" id="UP000190657">
    <property type="component" value="Unassembled WGS sequence"/>
</dbReference>
<evidence type="ECO:0000256" key="12">
    <source>
        <dbReference type="HAMAP-Rule" id="MF_00015"/>
    </source>
</evidence>
<evidence type="ECO:0000256" key="7">
    <source>
        <dbReference type="ARBA" id="ARBA00023015"/>
    </source>
</evidence>
<comment type="function">
    <text evidence="12">Represses a number of genes involved in the response to DNA damage (SOS response), including recA and lexA. In the presence of single-stranded DNA, RecA interacts with LexA causing an autocatalytic cleavage which disrupts the DNA-binding part of LexA, leading to derepression of the SOS regulon and eventually DNA repair.</text>
</comment>
<comment type="catalytic activity">
    <reaction evidence="12">
        <text>Hydrolysis of Ala-|-Gly bond in repressor LexA.</text>
        <dbReference type="EC" id="3.4.21.88"/>
    </reaction>
</comment>
<feature type="active site" description="For autocatalytic cleavage activity" evidence="12">
    <location>
        <position position="120"/>
    </location>
</feature>
<dbReference type="GO" id="GO:0006260">
    <property type="term" value="P:DNA replication"/>
    <property type="evidence" value="ECO:0007669"/>
    <property type="project" value="UniProtKB-UniRule"/>
</dbReference>
<dbReference type="InterPro" id="IPR050077">
    <property type="entry name" value="LexA_repressor"/>
</dbReference>
<evidence type="ECO:0000256" key="3">
    <source>
        <dbReference type="ARBA" id="ARBA00022705"/>
    </source>
</evidence>
<evidence type="ECO:0000256" key="5">
    <source>
        <dbReference type="ARBA" id="ARBA00022801"/>
    </source>
</evidence>
<evidence type="ECO:0000256" key="8">
    <source>
        <dbReference type="ARBA" id="ARBA00023125"/>
    </source>
</evidence>
<dbReference type="FunFam" id="2.10.109.10:FF:000001">
    <property type="entry name" value="LexA repressor"/>
    <property type="match status" value="1"/>
</dbReference>
<evidence type="ECO:0000256" key="1">
    <source>
        <dbReference type="ARBA" id="ARBA00007484"/>
    </source>
</evidence>
<dbReference type="GO" id="GO:0009432">
    <property type="term" value="P:SOS response"/>
    <property type="evidence" value="ECO:0007669"/>
    <property type="project" value="UniProtKB-UniRule"/>
</dbReference>
<dbReference type="NCBIfam" id="TIGR00498">
    <property type="entry name" value="lexA"/>
    <property type="match status" value="1"/>
</dbReference>
<feature type="domain" description="Peptidase S24/S26A/S26B/S26C" evidence="14">
    <location>
        <begin position="79"/>
        <end position="189"/>
    </location>
</feature>
<dbReference type="InterPro" id="IPR006199">
    <property type="entry name" value="LexA_DNA-bd_dom"/>
</dbReference>
<keyword evidence="9 12" id="KW-0804">Transcription</keyword>
<dbReference type="GO" id="GO:0045892">
    <property type="term" value="P:negative regulation of DNA-templated transcription"/>
    <property type="evidence" value="ECO:0007669"/>
    <property type="project" value="UniProtKB-UniRule"/>
</dbReference>
<dbReference type="GO" id="GO:0006508">
    <property type="term" value="P:proteolysis"/>
    <property type="evidence" value="ECO:0007669"/>
    <property type="project" value="InterPro"/>
</dbReference>
<dbReference type="Pfam" id="PF00717">
    <property type="entry name" value="Peptidase_S24"/>
    <property type="match status" value="1"/>
</dbReference>
<dbReference type="STRING" id="290054.SAMN02745114_01553"/>
<feature type="active site" description="For autocatalytic cleavage activity" evidence="12">
    <location>
        <position position="157"/>
    </location>
</feature>
<dbReference type="InterPro" id="IPR036388">
    <property type="entry name" value="WH-like_DNA-bd_sf"/>
</dbReference>
<evidence type="ECO:0000256" key="4">
    <source>
        <dbReference type="ARBA" id="ARBA00022763"/>
    </source>
</evidence>
<dbReference type="PRINTS" id="PR00726">
    <property type="entry name" value="LEXASERPTASE"/>
</dbReference>
<evidence type="ECO:0000259" key="15">
    <source>
        <dbReference type="Pfam" id="PF01726"/>
    </source>
</evidence>
<keyword evidence="17" id="KW-1185">Reference proteome</keyword>
<evidence type="ECO:0000256" key="9">
    <source>
        <dbReference type="ARBA" id="ARBA00023163"/>
    </source>
</evidence>
<dbReference type="PANTHER" id="PTHR33516">
    <property type="entry name" value="LEXA REPRESSOR"/>
    <property type="match status" value="1"/>
</dbReference>
<dbReference type="EC" id="3.4.21.88" evidence="12"/>
<dbReference type="Gene3D" id="2.10.109.10">
    <property type="entry name" value="Umud Fragment, subunit A"/>
    <property type="match status" value="1"/>
</dbReference>
<dbReference type="Pfam" id="PF01726">
    <property type="entry name" value="LexA_DNA_bind"/>
    <property type="match status" value="1"/>
</dbReference>
<feature type="domain" description="LexA repressor DNA-binding" evidence="15">
    <location>
        <begin position="1"/>
        <end position="65"/>
    </location>
</feature>
<dbReference type="InterPro" id="IPR039418">
    <property type="entry name" value="LexA-like"/>
</dbReference>
<name>A0A1T4NC97_9FIRM</name>
<dbReference type="GO" id="GO:0004252">
    <property type="term" value="F:serine-type endopeptidase activity"/>
    <property type="evidence" value="ECO:0007669"/>
    <property type="project" value="UniProtKB-UniRule"/>
</dbReference>
<dbReference type="CDD" id="cd06529">
    <property type="entry name" value="S24_LexA-like"/>
    <property type="match status" value="1"/>
</dbReference>
<keyword evidence="11 12" id="KW-0742">SOS response</keyword>
<proteinExistence type="inferred from homology"/>
<dbReference type="SUPFAM" id="SSF51306">
    <property type="entry name" value="LexA/Signal peptidase"/>
    <property type="match status" value="1"/>
</dbReference>
<dbReference type="Gene3D" id="1.10.10.10">
    <property type="entry name" value="Winged helix-like DNA-binding domain superfamily/Winged helix DNA-binding domain"/>
    <property type="match status" value="1"/>
</dbReference>
<dbReference type="RefSeq" id="WP_078768994.1">
    <property type="nucleotide sequence ID" value="NZ_FUWW01000021.1"/>
</dbReference>
<dbReference type="OrthoDB" id="9802364at2"/>
<feature type="DNA-binding region" description="H-T-H motif" evidence="12">
    <location>
        <begin position="28"/>
        <end position="48"/>
    </location>
</feature>
<keyword evidence="10 12" id="KW-0234">DNA repair</keyword>
<dbReference type="AlphaFoldDB" id="A0A1T4NC97"/>
<comment type="subunit">
    <text evidence="12">Homodimer.</text>
</comment>